<dbReference type="GO" id="GO:0016998">
    <property type="term" value="P:cell wall macromolecule catabolic process"/>
    <property type="evidence" value="ECO:0007669"/>
    <property type="project" value="InterPro"/>
</dbReference>
<dbReference type="GO" id="GO:0016052">
    <property type="term" value="P:carbohydrate catabolic process"/>
    <property type="evidence" value="ECO:0007669"/>
    <property type="project" value="TreeGrafter"/>
</dbReference>
<evidence type="ECO:0000313" key="6">
    <source>
        <dbReference type="RefSeq" id="XP_024879299.1"/>
    </source>
</evidence>
<dbReference type="OrthoDB" id="6590422at2759"/>
<dbReference type="RefSeq" id="XP_024879299.1">
    <property type="nucleotide sequence ID" value="XM_025023531.1"/>
</dbReference>
<feature type="signal peptide" evidence="4">
    <location>
        <begin position="1"/>
        <end position="22"/>
    </location>
</feature>
<accession>A0A6J1QAL4</accession>
<name>A0A6J1QAL4_9HYME</name>
<evidence type="ECO:0000313" key="5">
    <source>
        <dbReference type="Proteomes" id="UP000504618"/>
    </source>
</evidence>
<dbReference type="GeneID" id="112459435"/>
<dbReference type="AlphaFoldDB" id="A0A6J1QAL4"/>
<dbReference type="Gene3D" id="3.20.20.80">
    <property type="entry name" value="Glycosidases"/>
    <property type="match status" value="1"/>
</dbReference>
<feature type="chain" id="PRO_5027089557" evidence="4">
    <location>
        <begin position="23"/>
        <end position="244"/>
    </location>
</feature>
<keyword evidence="3" id="KW-0326">Glycosidase</keyword>
<dbReference type="GO" id="GO:0003796">
    <property type="term" value="F:lysozyme activity"/>
    <property type="evidence" value="ECO:0007669"/>
    <property type="project" value="InterPro"/>
</dbReference>
<comment type="similarity">
    <text evidence="1">Belongs to the glycosyl hydrolase 25 family.</text>
</comment>
<keyword evidence="4" id="KW-0732">Signal</keyword>
<dbReference type="InterPro" id="IPR002053">
    <property type="entry name" value="Glyco_hydro_25"/>
</dbReference>
<keyword evidence="5" id="KW-1185">Reference proteome</keyword>
<dbReference type="PROSITE" id="PS51904">
    <property type="entry name" value="GLYCOSYL_HYDROL_F25_2"/>
    <property type="match status" value="1"/>
</dbReference>
<dbReference type="Pfam" id="PF01183">
    <property type="entry name" value="Glyco_hydro_25"/>
    <property type="match status" value="1"/>
</dbReference>
<dbReference type="InterPro" id="IPR017853">
    <property type="entry name" value="GH"/>
</dbReference>
<dbReference type="CDD" id="cd00599">
    <property type="entry name" value="GH25_muramidase"/>
    <property type="match status" value="1"/>
</dbReference>
<dbReference type="Proteomes" id="UP000504618">
    <property type="component" value="Unplaced"/>
</dbReference>
<gene>
    <name evidence="6" type="primary">LOC112459435</name>
</gene>
<dbReference type="InterPro" id="IPR018077">
    <property type="entry name" value="Glyco_hydro_fam25_subgr"/>
</dbReference>
<keyword evidence="2" id="KW-0378">Hydrolase</keyword>
<dbReference type="SUPFAM" id="SSF51445">
    <property type="entry name" value="(Trans)glycosidases"/>
    <property type="match status" value="1"/>
</dbReference>
<evidence type="ECO:0000256" key="1">
    <source>
        <dbReference type="ARBA" id="ARBA00010646"/>
    </source>
</evidence>
<reference evidence="6" key="1">
    <citation type="submission" date="2025-08" db="UniProtKB">
        <authorList>
            <consortium name="RefSeq"/>
        </authorList>
    </citation>
    <scope>IDENTIFICATION</scope>
    <source>
        <tissue evidence="6">Whole body</tissue>
    </source>
</reference>
<dbReference type="GO" id="GO:0009253">
    <property type="term" value="P:peptidoglycan catabolic process"/>
    <property type="evidence" value="ECO:0007669"/>
    <property type="project" value="InterPro"/>
</dbReference>
<proteinExistence type="inferred from homology"/>
<dbReference type="SMART" id="SM00641">
    <property type="entry name" value="Glyco_25"/>
    <property type="match status" value="1"/>
</dbReference>
<organism evidence="5 6">
    <name type="scientific">Temnothorax curvispinosus</name>
    <dbReference type="NCBI Taxonomy" id="300111"/>
    <lineage>
        <taxon>Eukaryota</taxon>
        <taxon>Metazoa</taxon>
        <taxon>Ecdysozoa</taxon>
        <taxon>Arthropoda</taxon>
        <taxon>Hexapoda</taxon>
        <taxon>Insecta</taxon>
        <taxon>Pterygota</taxon>
        <taxon>Neoptera</taxon>
        <taxon>Endopterygota</taxon>
        <taxon>Hymenoptera</taxon>
        <taxon>Apocrita</taxon>
        <taxon>Aculeata</taxon>
        <taxon>Formicoidea</taxon>
        <taxon>Formicidae</taxon>
        <taxon>Myrmicinae</taxon>
        <taxon>Temnothorax</taxon>
    </lineage>
</organism>
<evidence type="ECO:0000256" key="2">
    <source>
        <dbReference type="ARBA" id="ARBA00022801"/>
    </source>
</evidence>
<dbReference type="PANTHER" id="PTHR34135">
    <property type="entry name" value="LYSOZYME"/>
    <property type="match status" value="1"/>
</dbReference>
<evidence type="ECO:0000256" key="4">
    <source>
        <dbReference type="SAM" id="SignalP"/>
    </source>
</evidence>
<protein>
    <submittedName>
        <fullName evidence="6">Uncharacterized protein LOC112459435</fullName>
    </submittedName>
</protein>
<evidence type="ECO:0000256" key="3">
    <source>
        <dbReference type="ARBA" id="ARBA00023295"/>
    </source>
</evidence>
<sequence>MKLINRSILSVRIILCAELIGAEDVDWDKILPAETIDEEREQKCNCHLSHWNQRVDFKLAKEDGIIGILHKATQGVKYIDPIYAERRKAAEEENLMWGAYHFGIGEDGKDQAEYFLRTVGNVSQVTLVLDIEENRNGKNITPKQAEEFVNRVHEATGRFPLIYGSPYFLKDFATPILTNCLLWVVKWDVRPMLPRGWKKWVLWQYTNGQLGPEPHSVKGIGPCDRSKFNGTLEELKDFWASKCY</sequence>
<dbReference type="PANTHER" id="PTHR34135:SF2">
    <property type="entry name" value="LYSOZYME"/>
    <property type="match status" value="1"/>
</dbReference>